<dbReference type="EMBL" id="JAIRBT010000010">
    <property type="protein sequence ID" value="MBZ6066380.1"/>
    <property type="molecule type" value="Genomic_DNA"/>
</dbReference>
<dbReference type="EMBL" id="CP013067">
    <property type="protein sequence ID" value="ALP39782.1"/>
    <property type="molecule type" value="Genomic_DNA"/>
</dbReference>
<evidence type="ECO:0000259" key="1">
    <source>
        <dbReference type="Pfam" id="PF01814"/>
    </source>
</evidence>
<dbReference type="PANTHER" id="PTHR39966:SF1">
    <property type="entry name" value="HEMERYTHRIN-LIKE DOMAIN-CONTAINING PROTEIN"/>
    <property type="match status" value="1"/>
</dbReference>
<dbReference type="Proteomes" id="UP000058114">
    <property type="component" value="Chromosome"/>
</dbReference>
<dbReference type="Proteomes" id="UP000774958">
    <property type="component" value="Unassembled WGS sequence"/>
</dbReference>
<reference evidence="4" key="1">
    <citation type="submission" date="2015-10" db="EMBL/GenBank/DDBJ databases">
        <title>Complete Genome Sequence of Aeromonas schubertii strain WL1483.</title>
        <authorList>
            <person name="Liu L."/>
        </authorList>
    </citation>
    <scope>NUCLEOTIDE SEQUENCE [LARGE SCALE GENOMIC DNA]</scope>
    <source>
        <strain evidence="4">WL1483</strain>
    </source>
</reference>
<proteinExistence type="predicted"/>
<name>A0A0S2SDL7_9GAMM</name>
<feature type="domain" description="Hemerythrin-like" evidence="1">
    <location>
        <begin position="3"/>
        <end position="135"/>
    </location>
</feature>
<evidence type="ECO:0000313" key="2">
    <source>
        <dbReference type="EMBL" id="ALP39782.1"/>
    </source>
</evidence>
<dbReference type="InterPro" id="IPR012312">
    <property type="entry name" value="Hemerythrin-like"/>
</dbReference>
<dbReference type="Pfam" id="PF01814">
    <property type="entry name" value="Hemerythrin"/>
    <property type="match status" value="1"/>
</dbReference>
<dbReference type="RefSeq" id="WP_050668087.1">
    <property type="nucleotide sequence ID" value="NZ_CDDB01000110.1"/>
</dbReference>
<dbReference type="PANTHER" id="PTHR39966">
    <property type="entry name" value="BLL2471 PROTEIN-RELATED"/>
    <property type="match status" value="1"/>
</dbReference>
<evidence type="ECO:0000313" key="3">
    <source>
        <dbReference type="EMBL" id="MBZ6066380.1"/>
    </source>
</evidence>
<dbReference type="OrthoDB" id="7349010at2"/>
<organism evidence="2 4">
    <name type="scientific">Aeromonas schubertii</name>
    <dbReference type="NCBI Taxonomy" id="652"/>
    <lineage>
        <taxon>Bacteria</taxon>
        <taxon>Pseudomonadati</taxon>
        <taxon>Pseudomonadota</taxon>
        <taxon>Gammaproteobacteria</taxon>
        <taxon>Aeromonadales</taxon>
        <taxon>Aeromonadaceae</taxon>
        <taxon>Aeromonas</taxon>
    </lineage>
</organism>
<dbReference type="AlphaFoldDB" id="A0A0S2SDL7"/>
<accession>A0A0S2SDL7</accession>
<dbReference type="GO" id="GO:0005886">
    <property type="term" value="C:plasma membrane"/>
    <property type="evidence" value="ECO:0007669"/>
    <property type="project" value="TreeGrafter"/>
</dbReference>
<dbReference type="KEGG" id="asr:WL1483_363"/>
<sequence length="179" mass="21147">MLSSLHQEHINIAKLLALLKRKLLAIRAEEKVSYHLIRDVVDYLGEVADKRHHPKEDMIYDYYLRYRVVDGDVGNRLHEEHQKLVESGRELKEMVEMILLDAVIPLDQFTAKLEQFITLQENHMNYEEKVVFPLLRESLTEDDWRSLEQSWLVHAQADPLFGPEVAQHFRDLAERLALH</sequence>
<evidence type="ECO:0000313" key="4">
    <source>
        <dbReference type="Proteomes" id="UP000058114"/>
    </source>
</evidence>
<dbReference type="PATRIC" id="fig|652.5.peg.692"/>
<dbReference type="STRING" id="652.WL1483_363"/>
<reference evidence="3 5" key="3">
    <citation type="submission" date="2021-09" db="EMBL/GenBank/DDBJ databases">
        <title>Aeromonas schubertii isolated from Asian sea bass.</title>
        <authorList>
            <person name="Pinpimai K."/>
        </authorList>
    </citation>
    <scope>NUCLEOTIDE SEQUENCE [LARGE SCALE GENOMIC DNA]</scope>
    <source>
        <strain evidence="3 5">CHULA2021a</strain>
    </source>
</reference>
<keyword evidence="5" id="KW-1185">Reference proteome</keyword>
<evidence type="ECO:0000313" key="5">
    <source>
        <dbReference type="Proteomes" id="UP000774958"/>
    </source>
</evidence>
<reference evidence="2 4" key="2">
    <citation type="journal article" date="2016" name="Genome Announc.">
        <title>Complete Genome Sequence of the Highly Virulent Aeromonas schubertii Strain WL1483, Isolated from Diseased Snakehead Fish (Channa argus) in China.</title>
        <authorList>
            <person name="Liu L."/>
            <person name="Li N."/>
            <person name="Zhang D."/>
            <person name="Fu X."/>
            <person name="Shi C."/>
            <person name="Lin Q."/>
            <person name="Hao G."/>
        </authorList>
    </citation>
    <scope>NUCLEOTIDE SEQUENCE [LARGE SCALE GENOMIC DNA]</scope>
    <source>
        <strain evidence="2 4">WL1483</strain>
    </source>
</reference>
<gene>
    <name evidence="3" type="ORF">LA374_09170</name>
    <name evidence="2" type="ORF">WL1483_363</name>
</gene>
<protein>
    <submittedName>
        <fullName evidence="2">Hemerythrin HHE cation binding domain-containing protein</fullName>
    </submittedName>
    <submittedName>
        <fullName evidence="3">Hemerythrin domain-containing protein</fullName>
    </submittedName>
</protein>
<dbReference type="Gene3D" id="1.20.120.520">
    <property type="entry name" value="nmb1532 protein domain like"/>
    <property type="match status" value="1"/>
</dbReference>